<dbReference type="Proteomes" id="UP000091820">
    <property type="component" value="Unassembled WGS sequence"/>
</dbReference>
<dbReference type="InterPro" id="IPR036393">
    <property type="entry name" value="AceGlu_kinase-like_sf"/>
</dbReference>
<dbReference type="AlphaFoldDB" id="A0A1A9WE28"/>
<dbReference type="PRINTS" id="PR00474">
    <property type="entry name" value="GLU5KINASE"/>
</dbReference>
<feature type="region of interest" description="Disordered" evidence="5">
    <location>
        <begin position="1"/>
        <end position="24"/>
    </location>
</feature>
<name>A0A1A9WE28_9MUSC</name>
<evidence type="ECO:0000256" key="4">
    <source>
        <dbReference type="ARBA" id="ARBA00022840"/>
    </source>
</evidence>
<dbReference type="InterPro" id="IPR001057">
    <property type="entry name" value="Glu/AcGlu_kinase"/>
</dbReference>
<proteinExistence type="predicted"/>
<keyword evidence="4" id="KW-0067">ATP-binding</keyword>
<evidence type="ECO:0000256" key="3">
    <source>
        <dbReference type="ARBA" id="ARBA00022777"/>
    </source>
</evidence>
<dbReference type="Pfam" id="PF00696">
    <property type="entry name" value="AA_kinase"/>
    <property type="match status" value="1"/>
</dbReference>
<dbReference type="SUPFAM" id="SSF53633">
    <property type="entry name" value="Carbamate kinase-like"/>
    <property type="match status" value="1"/>
</dbReference>
<dbReference type="Gene3D" id="3.40.1160.10">
    <property type="entry name" value="Acetylglutamate kinase-like"/>
    <property type="match status" value="1"/>
</dbReference>
<dbReference type="STRING" id="37001.A0A1A9WE28"/>
<dbReference type="EnsemblMetazoa" id="GBRI016137-RA">
    <property type="protein sequence ID" value="GBRI016137-PA"/>
    <property type="gene ID" value="GBRI016137"/>
</dbReference>
<keyword evidence="2" id="KW-0547">Nucleotide-binding</keyword>
<keyword evidence="3" id="KW-0418">Kinase</keyword>
<accession>A0A1A9WE28</accession>
<organism evidence="7 8">
    <name type="scientific">Glossina brevipalpis</name>
    <dbReference type="NCBI Taxonomy" id="37001"/>
    <lineage>
        <taxon>Eukaryota</taxon>
        <taxon>Metazoa</taxon>
        <taxon>Ecdysozoa</taxon>
        <taxon>Arthropoda</taxon>
        <taxon>Hexapoda</taxon>
        <taxon>Insecta</taxon>
        <taxon>Pterygota</taxon>
        <taxon>Neoptera</taxon>
        <taxon>Endopterygota</taxon>
        <taxon>Diptera</taxon>
        <taxon>Brachycera</taxon>
        <taxon>Muscomorpha</taxon>
        <taxon>Hippoboscoidea</taxon>
        <taxon>Glossinidae</taxon>
        <taxon>Glossina</taxon>
    </lineage>
</organism>
<evidence type="ECO:0000313" key="8">
    <source>
        <dbReference type="Proteomes" id="UP000091820"/>
    </source>
</evidence>
<evidence type="ECO:0000256" key="2">
    <source>
        <dbReference type="ARBA" id="ARBA00022741"/>
    </source>
</evidence>
<evidence type="ECO:0000313" key="7">
    <source>
        <dbReference type="EnsemblMetazoa" id="GBRI016137-PA"/>
    </source>
</evidence>
<dbReference type="GO" id="GO:0005739">
    <property type="term" value="C:mitochondrion"/>
    <property type="evidence" value="ECO:0007669"/>
    <property type="project" value="TreeGrafter"/>
</dbReference>
<reference evidence="7" key="2">
    <citation type="submission" date="2020-05" db="UniProtKB">
        <authorList>
            <consortium name="EnsemblMetazoa"/>
        </authorList>
    </citation>
    <scope>IDENTIFICATION</scope>
    <source>
        <strain evidence="7">IAEA</strain>
    </source>
</reference>
<dbReference type="GO" id="GO:0004350">
    <property type="term" value="F:glutamate-5-semialdehyde dehydrogenase activity"/>
    <property type="evidence" value="ECO:0007669"/>
    <property type="project" value="TreeGrafter"/>
</dbReference>
<dbReference type="PANTHER" id="PTHR11063">
    <property type="entry name" value="GLUTAMATE SEMIALDEHYDE DEHYDROGENASE"/>
    <property type="match status" value="1"/>
</dbReference>
<feature type="compositionally biased region" description="Basic and acidic residues" evidence="5">
    <location>
        <begin position="9"/>
        <end position="21"/>
    </location>
</feature>
<dbReference type="GO" id="GO:0016301">
    <property type="term" value="F:kinase activity"/>
    <property type="evidence" value="ECO:0007669"/>
    <property type="project" value="UniProtKB-KW"/>
</dbReference>
<keyword evidence="1" id="KW-0808">Transferase</keyword>
<reference evidence="8" key="1">
    <citation type="submission" date="2014-03" db="EMBL/GenBank/DDBJ databases">
        <authorList>
            <person name="Aksoy S."/>
            <person name="Warren W."/>
            <person name="Wilson R.K."/>
        </authorList>
    </citation>
    <scope>NUCLEOTIDE SEQUENCE [LARGE SCALE GENOMIC DNA]</scope>
    <source>
        <strain evidence="8">IAEA</strain>
    </source>
</reference>
<feature type="domain" description="Aspartate/glutamate/uridylate kinase" evidence="6">
    <location>
        <begin position="32"/>
        <end position="189"/>
    </location>
</feature>
<keyword evidence="8" id="KW-1185">Reference proteome</keyword>
<dbReference type="InterPro" id="IPR001048">
    <property type="entry name" value="Asp/Glu/Uridylate_kinase"/>
</dbReference>
<sequence length="203" mass="22406">MAMLGHASTPEKRQNERKPTFSERSQLKYARRLVVKLGSAVITREDNHGLALGRLASIVEQVAECHLEGREVMMVTSGAVAFGKQKLAQELLMSLSMRETLAPKDHSKEEESFLLDPRAAAAVGQSGLMSLYDAMFAQYGVKIAQVLVTKPDFYNEETRTNLFATLSELISLNIVPIINTNDAVSPPMFLKDDDVPPGTKKKN</sequence>
<evidence type="ECO:0000259" key="6">
    <source>
        <dbReference type="Pfam" id="PF00696"/>
    </source>
</evidence>
<dbReference type="VEuPathDB" id="VectorBase:GBRI016137"/>
<evidence type="ECO:0000256" key="5">
    <source>
        <dbReference type="SAM" id="MobiDB-lite"/>
    </source>
</evidence>
<dbReference type="GO" id="GO:0005524">
    <property type="term" value="F:ATP binding"/>
    <property type="evidence" value="ECO:0007669"/>
    <property type="project" value="UniProtKB-KW"/>
</dbReference>
<dbReference type="PANTHER" id="PTHR11063:SF8">
    <property type="entry name" value="DELTA-1-PYRROLINE-5-CARBOXYLATE SYNTHASE"/>
    <property type="match status" value="1"/>
</dbReference>
<protein>
    <submittedName>
        <fullName evidence="7">AA_kinase domain-containing protein</fullName>
    </submittedName>
</protein>
<evidence type="ECO:0000256" key="1">
    <source>
        <dbReference type="ARBA" id="ARBA00022679"/>
    </source>
</evidence>